<accession>J4GNZ2</accession>
<keyword evidence="5" id="KW-0443">Lipid metabolism</keyword>
<gene>
    <name evidence="7" type="ORF">FIBRA_04197</name>
</gene>
<dbReference type="InterPro" id="IPR036291">
    <property type="entry name" value="NAD(P)-bd_dom_sf"/>
</dbReference>
<dbReference type="HOGENOM" id="CLU_029944_1_0_1"/>
<name>J4GNZ2_9APHY</name>
<protein>
    <recommendedName>
        <fullName evidence="9">3-keto sterol reductase</fullName>
    </recommendedName>
</protein>
<dbReference type="FunCoup" id="J4GNZ2">
    <property type="interactions" value="64"/>
</dbReference>
<evidence type="ECO:0000256" key="1">
    <source>
        <dbReference type="ARBA" id="ARBA00022516"/>
    </source>
</evidence>
<evidence type="ECO:0000313" key="7">
    <source>
        <dbReference type="EMBL" id="CCM02120.1"/>
    </source>
</evidence>
<evidence type="ECO:0000256" key="6">
    <source>
        <dbReference type="ARBA" id="ARBA00023593"/>
    </source>
</evidence>
<evidence type="ECO:0000256" key="3">
    <source>
        <dbReference type="ARBA" id="ARBA00022955"/>
    </source>
</evidence>
<sequence length="416" mass="46744">MARVSKDNVRLIVIVTGANAGIGFGLCHRLLVQLSQVNPPDSRPLFAPSTPYTKVNESVFASSPSPPRLTLILACRDTTRAENARAALYGLLDTYIAQIPRPSEDSVYASEFRKNLQLNIHRVDLSNTQSILRFGREISQKYPYISHLICNAGVSTYSHIDYIVFARQCLESFLDAVLHPTYNVQKIGVMSGDNLGFVWQCNIFGHYVMFRQLQSLLAKYKTISKCSSRTIWMSSVDALPLYEPTDDWQLTKTSASYQASKSQTDLMTMALAQPCGTECNGHEATIEHLLVTPGITPTNIAAELLRSYILELLMLLFFYICRWIGSPHILFSTYKAAVAASHAALAPLSHLPRFVHDDSAVAFPKFSAQTDRWGNESVGIIPVRQWQEHPDEGNNLIERCERLYQTFLKAEIQKEY</sequence>
<keyword evidence="3" id="KW-0752">Steroid biosynthesis</keyword>
<evidence type="ECO:0000256" key="4">
    <source>
        <dbReference type="ARBA" id="ARBA00023002"/>
    </source>
</evidence>
<keyword evidence="4" id="KW-0560">Oxidoreductase</keyword>
<dbReference type="STRING" id="599839.J4GNZ2"/>
<keyword evidence="8" id="KW-1185">Reference proteome</keyword>
<evidence type="ECO:0000256" key="5">
    <source>
        <dbReference type="ARBA" id="ARBA00023098"/>
    </source>
</evidence>
<dbReference type="RefSeq" id="XP_012181403.1">
    <property type="nucleotide sequence ID" value="XM_012326013.1"/>
</dbReference>
<dbReference type="PANTHER" id="PTHR43647:SF1">
    <property type="entry name" value="3-KETO-STEROID REDUCTASE ERG27"/>
    <property type="match status" value="1"/>
</dbReference>
<keyword evidence="2" id="KW-0521">NADP</keyword>
<dbReference type="InParanoid" id="J4GNZ2"/>
<dbReference type="GO" id="GO:0005811">
    <property type="term" value="C:lipid droplet"/>
    <property type="evidence" value="ECO:0007669"/>
    <property type="project" value="TreeGrafter"/>
</dbReference>
<keyword evidence="1" id="KW-0444">Lipid biosynthesis</keyword>
<reference evidence="7 8" key="1">
    <citation type="journal article" date="2012" name="Appl. Environ. Microbiol.">
        <title>Short-read sequencing for genomic analysis of the brown rot fungus Fibroporia radiculosa.</title>
        <authorList>
            <person name="Tang J.D."/>
            <person name="Perkins A.D."/>
            <person name="Sonstegard T.S."/>
            <person name="Schroeder S.G."/>
            <person name="Burgess S.C."/>
            <person name="Diehl S.V."/>
        </authorList>
    </citation>
    <scope>NUCLEOTIDE SEQUENCE [LARGE SCALE GENOMIC DNA]</scope>
    <source>
        <strain evidence="7 8">TFFH 294</strain>
    </source>
</reference>
<evidence type="ECO:0000256" key="2">
    <source>
        <dbReference type="ARBA" id="ARBA00022857"/>
    </source>
</evidence>
<dbReference type="Gene3D" id="3.40.50.720">
    <property type="entry name" value="NAD(P)-binding Rossmann-like Domain"/>
    <property type="match status" value="1"/>
</dbReference>
<dbReference type="OrthoDB" id="9989144at2759"/>
<dbReference type="GO" id="GO:0005789">
    <property type="term" value="C:endoplasmic reticulum membrane"/>
    <property type="evidence" value="ECO:0007669"/>
    <property type="project" value="TreeGrafter"/>
</dbReference>
<dbReference type="GO" id="GO:0000253">
    <property type="term" value="F:3-beta-hydroxysteroid 3-dehydrogenase (NADP+) activity"/>
    <property type="evidence" value="ECO:0007669"/>
    <property type="project" value="TreeGrafter"/>
</dbReference>
<dbReference type="SUPFAM" id="SSF51735">
    <property type="entry name" value="NAD(P)-binding Rossmann-fold domains"/>
    <property type="match status" value="1"/>
</dbReference>
<dbReference type="EMBL" id="HE797063">
    <property type="protein sequence ID" value="CCM02120.1"/>
    <property type="molecule type" value="Genomic_DNA"/>
</dbReference>
<organism evidence="7 8">
    <name type="scientific">Fibroporia radiculosa</name>
    <dbReference type="NCBI Taxonomy" id="599839"/>
    <lineage>
        <taxon>Eukaryota</taxon>
        <taxon>Fungi</taxon>
        <taxon>Dikarya</taxon>
        <taxon>Basidiomycota</taxon>
        <taxon>Agaricomycotina</taxon>
        <taxon>Agaricomycetes</taxon>
        <taxon>Polyporales</taxon>
        <taxon>Fibroporiaceae</taxon>
        <taxon>Fibroporia</taxon>
    </lineage>
</organism>
<evidence type="ECO:0000313" key="8">
    <source>
        <dbReference type="Proteomes" id="UP000006352"/>
    </source>
</evidence>
<dbReference type="GO" id="GO:0005741">
    <property type="term" value="C:mitochondrial outer membrane"/>
    <property type="evidence" value="ECO:0007669"/>
    <property type="project" value="TreeGrafter"/>
</dbReference>
<dbReference type="GeneID" id="24097031"/>
<dbReference type="GO" id="GO:0006694">
    <property type="term" value="P:steroid biosynthetic process"/>
    <property type="evidence" value="ECO:0007669"/>
    <property type="project" value="UniProtKB-KW"/>
</dbReference>
<evidence type="ECO:0008006" key="9">
    <source>
        <dbReference type="Google" id="ProtNLM"/>
    </source>
</evidence>
<proteinExistence type="inferred from homology"/>
<dbReference type="Proteomes" id="UP000006352">
    <property type="component" value="Unassembled WGS sequence"/>
</dbReference>
<comment type="similarity">
    <text evidence="6">Belongs to the short-chain dehydrogenases/reductases (SDR) family. ERG27 subfamily.</text>
</comment>
<dbReference type="PANTHER" id="PTHR43647">
    <property type="entry name" value="DEHYDROGENASE"/>
    <property type="match status" value="1"/>
</dbReference>
<dbReference type="AlphaFoldDB" id="J4GNZ2"/>
<dbReference type="InterPro" id="IPR051593">
    <property type="entry name" value="Ergosterol_Biosynth_ERG27"/>
</dbReference>